<dbReference type="PANTHER" id="PTHR35709">
    <property type="entry name" value="PROTEIN PROTON GRADIENT REGULATION 5, CHLOROPLASTIC"/>
    <property type="match status" value="1"/>
</dbReference>
<feature type="compositionally biased region" description="Low complexity" evidence="1">
    <location>
        <begin position="97"/>
        <end position="111"/>
    </location>
</feature>
<dbReference type="PANTHER" id="PTHR35709:SF1">
    <property type="entry name" value="PROTEIN PROTON GRADIENT REGULATION 5, CHLOROPLASTIC"/>
    <property type="match status" value="1"/>
</dbReference>
<dbReference type="EMBL" id="BFEA01000354">
    <property type="protein sequence ID" value="GBG80699.1"/>
    <property type="molecule type" value="Genomic_DNA"/>
</dbReference>
<dbReference type="OrthoDB" id="26525at2759"/>
<dbReference type="InterPro" id="IPR037497">
    <property type="entry name" value="PGR5"/>
</dbReference>
<name>A0A388LEG3_CHABU</name>
<accession>A0A388LEG3</accession>
<organism evidence="2 3">
    <name type="scientific">Chara braunii</name>
    <name type="common">Braun's stonewort</name>
    <dbReference type="NCBI Taxonomy" id="69332"/>
    <lineage>
        <taxon>Eukaryota</taxon>
        <taxon>Viridiplantae</taxon>
        <taxon>Streptophyta</taxon>
        <taxon>Charophyceae</taxon>
        <taxon>Charales</taxon>
        <taxon>Characeae</taxon>
        <taxon>Chara</taxon>
    </lineage>
</organism>
<dbReference type="GO" id="GO:0009507">
    <property type="term" value="C:chloroplast"/>
    <property type="evidence" value="ECO:0007669"/>
    <property type="project" value="TreeGrafter"/>
</dbReference>
<evidence type="ECO:0008006" key="4">
    <source>
        <dbReference type="Google" id="ProtNLM"/>
    </source>
</evidence>
<dbReference type="STRING" id="69332.A0A388LEG3"/>
<protein>
    <recommendedName>
        <fullName evidence="4">Proton gradient regulation 5</fullName>
    </recommendedName>
</protein>
<dbReference type="Gramene" id="GBG80699">
    <property type="protein sequence ID" value="GBG80699"/>
    <property type="gene ID" value="CBR_g31156"/>
</dbReference>
<dbReference type="GO" id="GO:0009773">
    <property type="term" value="P:photosynthetic electron transport in photosystem I"/>
    <property type="evidence" value="ECO:0007669"/>
    <property type="project" value="InterPro"/>
</dbReference>
<dbReference type="GO" id="GO:0009644">
    <property type="term" value="P:response to high light intensity"/>
    <property type="evidence" value="ECO:0007669"/>
    <property type="project" value="InterPro"/>
</dbReference>
<dbReference type="GO" id="GO:0009055">
    <property type="term" value="F:electron transfer activity"/>
    <property type="evidence" value="ECO:0007669"/>
    <property type="project" value="TreeGrafter"/>
</dbReference>
<evidence type="ECO:0000256" key="1">
    <source>
        <dbReference type="SAM" id="MobiDB-lite"/>
    </source>
</evidence>
<keyword evidence="3" id="KW-1185">Reference proteome</keyword>
<evidence type="ECO:0000313" key="3">
    <source>
        <dbReference type="Proteomes" id="UP000265515"/>
    </source>
</evidence>
<dbReference type="Proteomes" id="UP000265515">
    <property type="component" value="Unassembled WGS sequence"/>
</dbReference>
<comment type="caution">
    <text evidence="2">The sequence shown here is derived from an EMBL/GenBank/DDBJ whole genome shotgun (WGS) entry which is preliminary data.</text>
</comment>
<reference evidence="2 3" key="1">
    <citation type="journal article" date="2018" name="Cell">
        <title>The Chara Genome: Secondary Complexity and Implications for Plant Terrestrialization.</title>
        <authorList>
            <person name="Nishiyama T."/>
            <person name="Sakayama H."/>
            <person name="Vries J.D."/>
            <person name="Buschmann H."/>
            <person name="Saint-Marcoux D."/>
            <person name="Ullrich K.K."/>
            <person name="Haas F.B."/>
            <person name="Vanderstraeten L."/>
            <person name="Becker D."/>
            <person name="Lang D."/>
            <person name="Vosolsobe S."/>
            <person name="Rombauts S."/>
            <person name="Wilhelmsson P.K.I."/>
            <person name="Janitza P."/>
            <person name="Kern R."/>
            <person name="Heyl A."/>
            <person name="Rumpler F."/>
            <person name="Villalobos L.I.A.C."/>
            <person name="Clay J.M."/>
            <person name="Skokan R."/>
            <person name="Toyoda A."/>
            <person name="Suzuki Y."/>
            <person name="Kagoshima H."/>
            <person name="Schijlen E."/>
            <person name="Tajeshwar N."/>
            <person name="Catarino B."/>
            <person name="Hetherington A.J."/>
            <person name="Saltykova A."/>
            <person name="Bonnot C."/>
            <person name="Breuninger H."/>
            <person name="Symeonidi A."/>
            <person name="Radhakrishnan G.V."/>
            <person name="Van Nieuwerburgh F."/>
            <person name="Deforce D."/>
            <person name="Chang C."/>
            <person name="Karol K.G."/>
            <person name="Hedrich R."/>
            <person name="Ulvskov P."/>
            <person name="Glockner G."/>
            <person name="Delwiche C.F."/>
            <person name="Petrasek J."/>
            <person name="Van de Peer Y."/>
            <person name="Friml J."/>
            <person name="Beilby M."/>
            <person name="Dolan L."/>
            <person name="Kohara Y."/>
            <person name="Sugano S."/>
            <person name="Fujiyama A."/>
            <person name="Delaux P.-M."/>
            <person name="Quint M."/>
            <person name="TheiBen G."/>
            <person name="Hagemann M."/>
            <person name="Harholt J."/>
            <person name="Dunand C."/>
            <person name="Zachgo S."/>
            <person name="Langdale J."/>
            <person name="Maumus F."/>
            <person name="Straeten D.V.D."/>
            <person name="Gould S.B."/>
            <person name="Rensing S.A."/>
        </authorList>
    </citation>
    <scope>NUCLEOTIDE SEQUENCE [LARGE SCALE GENOMIC DNA]</scope>
    <source>
        <strain evidence="2 3">S276</strain>
    </source>
</reference>
<proteinExistence type="predicted"/>
<evidence type="ECO:0000313" key="2">
    <source>
        <dbReference type="EMBL" id="GBG80699.1"/>
    </source>
</evidence>
<sequence length="201" mass="20170">MGVAVGAALTPLGPSATVAAQSAPVVAGIQSSMAIPSSSASSCSSSCSGSVQLSATPPAQCAGSSHLGFASSDSLRTWESSFLSGSGHASGAHLRSAHSAASPSTSSPSTSKPGRPSQRRPAGVVIMMANPAEGKGIFAPMVVLARNILGKKQFNQLRGKGIALHSQVITDFCKSIGADAKQRQGLIRLAKKNGEKLGFLA</sequence>
<dbReference type="AlphaFoldDB" id="A0A388LEG3"/>
<feature type="region of interest" description="Disordered" evidence="1">
    <location>
        <begin position="89"/>
        <end position="120"/>
    </location>
</feature>
<gene>
    <name evidence="2" type="ORF">CBR_g31156</name>
</gene>